<evidence type="ECO:0000256" key="10">
    <source>
        <dbReference type="ARBA" id="ARBA00023224"/>
    </source>
</evidence>
<keyword evidence="15" id="KW-1185">Reference proteome</keyword>
<evidence type="ECO:0000259" key="13">
    <source>
        <dbReference type="PROSITE" id="PS50262"/>
    </source>
</evidence>
<keyword evidence="9" id="KW-0325">Glycoprotein</keyword>
<reference evidence="14" key="1">
    <citation type="submission" date="2025-08" db="UniProtKB">
        <authorList>
            <consortium name="Ensembl"/>
        </authorList>
    </citation>
    <scope>IDENTIFICATION</scope>
</reference>
<dbReference type="GO" id="GO:0006954">
    <property type="term" value="P:inflammatory response"/>
    <property type="evidence" value="ECO:0007669"/>
    <property type="project" value="TreeGrafter"/>
</dbReference>
<dbReference type="GO" id="GO:0007200">
    <property type="term" value="P:phospholipase C-activating G protein-coupled receptor signaling pathway"/>
    <property type="evidence" value="ECO:0007669"/>
    <property type="project" value="TreeGrafter"/>
</dbReference>
<sequence length="267" mass="29721">TELYTHCIFKTGPAQSHTQVLFVYTFSVDINSLDNSALCSTHVITGFCCIVGIPGNVVVLIVVGRKFESGNFNMRLMLNLALCDLRVLLCLPLVINNLLRAWDLGPTACKLLFFLIYCSLNGSVLTITLLSVQCCIQVLYPHNWAQLEMATLLVQTLLGFVVPCCILVASYFYLQRRVSQAALFRQRRATKLVICIVVSFFCFWTPLHLFNLLALVNLAVQNEVVENVCDSAWNILMGFTIINSSLNPFLYAFASSGIPRASPHPTT</sequence>
<dbReference type="Proteomes" id="UP000694402">
    <property type="component" value="Unassembled WGS sequence"/>
</dbReference>
<evidence type="ECO:0000256" key="3">
    <source>
        <dbReference type="ARBA" id="ARBA00022553"/>
    </source>
</evidence>
<accession>A0A8C8EXE9</accession>
<dbReference type="Pfam" id="PF00001">
    <property type="entry name" value="7tm_1"/>
    <property type="match status" value="2"/>
</dbReference>
<comment type="similarity">
    <text evidence="11">Belongs to the chemokine-like receptor (CMKLR) family.</text>
</comment>
<dbReference type="GO" id="GO:0004875">
    <property type="term" value="F:complement receptor activity"/>
    <property type="evidence" value="ECO:0007669"/>
    <property type="project" value="TreeGrafter"/>
</dbReference>
<keyword evidence="3" id="KW-0597">Phosphoprotein</keyword>
<feature type="transmembrane region" description="Helical" evidence="12">
    <location>
        <begin position="43"/>
        <end position="64"/>
    </location>
</feature>
<dbReference type="PROSITE" id="PS50262">
    <property type="entry name" value="G_PROTEIN_RECEP_F1_2"/>
    <property type="match status" value="2"/>
</dbReference>
<reference evidence="14" key="2">
    <citation type="submission" date="2025-09" db="UniProtKB">
        <authorList>
            <consortium name="Ensembl"/>
        </authorList>
    </citation>
    <scope>IDENTIFICATION</scope>
</reference>
<dbReference type="PANTHER" id="PTHR24225">
    <property type="entry name" value="CHEMOTACTIC RECEPTOR"/>
    <property type="match status" value="1"/>
</dbReference>
<dbReference type="InterPro" id="IPR000826">
    <property type="entry name" value="Formyl_rcpt-rel"/>
</dbReference>
<evidence type="ECO:0000256" key="9">
    <source>
        <dbReference type="ARBA" id="ARBA00023180"/>
    </source>
</evidence>
<protein>
    <recommendedName>
        <fullName evidence="13">G-protein coupled receptors family 1 profile domain-containing protein</fullName>
    </recommendedName>
</protein>
<feature type="transmembrane region" description="Helical" evidence="12">
    <location>
        <begin position="232"/>
        <end position="254"/>
    </location>
</feature>
<evidence type="ECO:0000313" key="15">
    <source>
        <dbReference type="Proteomes" id="UP000694402"/>
    </source>
</evidence>
<keyword evidence="6" id="KW-0297">G-protein coupled receptor</keyword>
<feature type="transmembrane region" description="Helical" evidence="12">
    <location>
        <begin position="111"/>
        <end position="140"/>
    </location>
</feature>
<dbReference type="SUPFAM" id="SSF81321">
    <property type="entry name" value="Family A G protein-coupled receptor-like"/>
    <property type="match status" value="1"/>
</dbReference>
<evidence type="ECO:0000313" key="14">
    <source>
        <dbReference type="Ensembl" id="ENSOTSP00005026384.1"/>
    </source>
</evidence>
<dbReference type="AlphaFoldDB" id="A0A8C8EXE9"/>
<evidence type="ECO:0000256" key="4">
    <source>
        <dbReference type="ARBA" id="ARBA00022692"/>
    </source>
</evidence>
<keyword evidence="8" id="KW-0675">Receptor</keyword>
<keyword evidence="10" id="KW-0807">Transducer</keyword>
<evidence type="ECO:0000256" key="1">
    <source>
        <dbReference type="ARBA" id="ARBA00004651"/>
    </source>
</evidence>
<comment type="subcellular location">
    <subcellularLocation>
        <location evidence="1">Cell membrane</location>
        <topology evidence="1">Multi-pass membrane protein</topology>
    </subcellularLocation>
</comment>
<dbReference type="Ensembl" id="ENSOTST00005028488.2">
    <property type="protein sequence ID" value="ENSOTSP00005026384.1"/>
    <property type="gene ID" value="ENSOTSG00005012395.2"/>
</dbReference>
<evidence type="ECO:0000256" key="5">
    <source>
        <dbReference type="ARBA" id="ARBA00022989"/>
    </source>
</evidence>
<dbReference type="InterPro" id="IPR000276">
    <property type="entry name" value="GPCR_Rhodpsn"/>
</dbReference>
<proteinExistence type="inferred from homology"/>
<evidence type="ECO:0000256" key="11">
    <source>
        <dbReference type="ARBA" id="ARBA00025736"/>
    </source>
</evidence>
<evidence type="ECO:0000256" key="2">
    <source>
        <dbReference type="ARBA" id="ARBA00022475"/>
    </source>
</evidence>
<evidence type="ECO:0000256" key="6">
    <source>
        <dbReference type="ARBA" id="ARBA00023040"/>
    </source>
</evidence>
<feature type="transmembrane region" description="Helical" evidence="12">
    <location>
        <begin position="152"/>
        <end position="174"/>
    </location>
</feature>
<dbReference type="Gene3D" id="1.20.1070.10">
    <property type="entry name" value="Rhodopsin 7-helix transmembrane proteins"/>
    <property type="match status" value="2"/>
</dbReference>
<organism evidence="14 15">
    <name type="scientific">Oncorhynchus tshawytscha</name>
    <name type="common">Chinook salmon</name>
    <name type="synonym">Salmo tshawytscha</name>
    <dbReference type="NCBI Taxonomy" id="74940"/>
    <lineage>
        <taxon>Eukaryota</taxon>
        <taxon>Metazoa</taxon>
        <taxon>Chordata</taxon>
        <taxon>Craniata</taxon>
        <taxon>Vertebrata</taxon>
        <taxon>Euteleostomi</taxon>
        <taxon>Actinopterygii</taxon>
        <taxon>Neopterygii</taxon>
        <taxon>Teleostei</taxon>
        <taxon>Protacanthopterygii</taxon>
        <taxon>Salmoniformes</taxon>
        <taxon>Salmonidae</taxon>
        <taxon>Salmoninae</taxon>
        <taxon>Oncorhynchus</taxon>
    </lineage>
</organism>
<feature type="domain" description="G-protein coupled receptors family 1 profile" evidence="13">
    <location>
        <begin position="134"/>
        <end position="251"/>
    </location>
</feature>
<dbReference type="PANTHER" id="PTHR24225:SF72">
    <property type="entry name" value="G-PROTEIN COUPLED RECEPTORS FAMILY 1 PROFILE DOMAIN-CONTAINING PROTEIN-RELATED"/>
    <property type="match status" value="1"/>
</dbReference>
<evidence type="ECO:0000256" key="7">
    <source>
        <dbReference type="ARBA" id="ARBA00023136"/>
    </source>
</evidence>
<name>A0A8C8EXE9_ONCTS</name>
<dbReference type="GO" id="GO:0005886">
    <property type="term" value="C:plasma membrane"/>
    <property type="evidence" value="ECO:0007669"/>
    <property type="project" value="UniProtKB-SubCell"/>
</dbReference>
<dbReference type="PRINTS" id="PR00237">
    <property type="entry name" value="GPCRRHODOPSN"/>
</dbReference>
<keyword evidence="2" id="KW-1003">Cell membrane</keyword>
<feature type="domain" description="G-protein coupled receptors family 1 profile" evidence="13">
    <location>
        <begin position="55"/>
        <end position="133"/>
    </location>
</feature>
<feature type="transmembrane region" description="Helical" evidence="12">
    <location>
        <begin position="194"/>
        <end position="220"/>
    </location>
</feature>
<dbReference type="GO" id="GO:0004953">
    <property type="term" value="F:icosanoid receptor activity"/>
    <property type="evidence" value="ECO:0007669"/>
    <property type="project" value="UniProtKB-ARBA"/>
</dbReference>
<evidence type="ECO:0000256" key="8">
    <source>
        <dbReference type="ARBA" id="ARBA00023170"/>
    </source>
</evidence>
<keyword evidence="7 12" id="KW-0472">Membrane</keyword>
<evidence type="ECO:0000256" key="12">
    <source>
        <dbReference type="SAM" id="Phobius"/>
    </source>
</evidence>
<dbReference type="InterPro" id="IPR017452">
    <property type="entry name" value="GPCR_Rhodpsn_7TM"/>
</dbReference>
<keyword evidence="4 12" id="KW-0812">Transmembrane</keyword>
<feature type="transmembrane region" description="Helical" evidence="12">
    <location>
        <begin position="76"/>
        <end position="99"/>
    </location>
</feature>
<dbReference type="GO" id="GO:0007204">
    <property type="term" value="P:positive regulation of cytosolic calcium ion concentration"/>
    <property type="evidence" value="ECO:0007669"/>
    <property type="project" value="TreeGrafter"/>
</dbReference>
<dbReference type="GeneTree" id="ENSGT00950000182966"/>
<keyword evidence="5 12" id="KW-1133">Transmembrane helix</keyword>